<feature type="region of interest" description="Disordered" evidence="1">
    <location>
        <begin position="88"/>
        <end position="151"/>
    </location>
</feature>
<feature type="compositionally biased region" description="Basic and acidic residues" evidence="1">
    <location>
        <begin position="110"/>
        <end position="138"/>
    </location>
</feature>
<evidence type="ECO:0000313" key="2">
    <source>
        <dbReference type="EMBL" id="UPT22846.1"/>
    </source>
</evidence>
<organism evidence="2 3">
    <name type="scientific">Thermobifida alba</name>
    <name type="common">Thermomonospora alba</name>
    <dbReference type="NCBI Taxonomy" id="53522"/>
    <lineage>
        <taxon>Bacteria</taxon>
        <taxon>Bacillati</taxon>
        <taxon>Actinomycetota</taxon>
        <taxon>Actinomycetes</taxon>
        <taxon>Streptosporangiales</taxon>
        <taxon>Nocardiopsidaceae</taxon>
        <taxon>Thermobifida</taxon>
    </lineage>
</organism>
<dbReference type="Proteomes" id="UP000832041">
    <property type="component" value="Chromosome"/>
</dbReference>
<sequence>MKRRTSSRSSRPARPSSRRQRSGDAQRSLGPLLRLALPVLATALTLGSLLVNTMSGGSTTAWVMTGVSALVCASAWWTHYAASAVEKAERRAAEQPPPPEDGPGYDDYDERGGYEDDRGYEDRDGYGDGPGYRDRGEEDGPGDGRGYVDGGAATAVHDAGAATAAFPSAPGPEGGDAPAWAARDNAPDATAVWNPAPTGGAAAPHDTGGFPTIPPPPYGTAPAPGYHQEGPGGHDDPLGGPARDSAPDATAVWNPAPTGDTAAWSAPGPGHDQRGPGGHDDPLGGPARDSAPDATAVWNPAPTGEAAAPRHDTGDTGGFPTIPPPPYGTTPAPGYPQEGPGGHDDPLAPPPAPGGAAPGYRLPPDPALGGPPGGGHPAPGDGPADRYGTGSSYYPGYRGDLFSSDAEHDTDGRARREDRPWPEPPDHR</sequence>
<name>A0ABY4L581_THEAE</name>
<dbReference type="RefSeq" id="WP_248591349.1">
    <property type="nucleotide sequence ID" value="NZ_BAABEB010000011.1"/>
</dbReference>
<reference evidence="2 3" key="1">
    <citation type="submission" date="2020-04" db="EMBL/GenBank/DDBJ databases">
        <title>Thermobifida alba genome sequencing and assembly.</title>
        <authorList>
            <person name="Luzics S."/>
            <person name="Horvath B."/>
            <person name="Nagy I."/>
            <person name="Toth A."/>
            <person name="Nagy I."/>
            <person name="Kukolya J."/>
        </authorList>
    </citation>
    <scope>NUCLEOTIDE SEQUENCE [LARGE SCALE GENOMIC DNA]</scope>
    <source>
        <strain evidence="2 3">DSM 43795</strain>
    </source>
</reference>
<feature type="region of interest" description="Disordered" evidence="1">
    <location>
        <begin position="1"/>
        <end position="27"/>
    </location>
</feature>
<proteinExistence type="predicted"/>
<feature type="region of interest" description="Disordered" evidence="1">
    <location>
        <begin position="189"/>
        <end position="428"/>
    </location>
</feature>
<protein>
    <submittedName>
        <fullName evidence="2">Uncharacterized protein</fullName>
    </submittedName>
</protein>
<accession>A0ABY4L581</accession>
<feature type="compositionally biased region" description="Basic and acidic residues" evidence="1">
    <location>
        <begin position="271"/>
        <end position="282"/>
    </location>
</feature>
<keyword evidence="3" id="KW-1185">Reference proteome</keyword>
<gene>
    <name evidence="2" type="ORF">FOF52_19410</name>
</gene>
<feature type="compositionally biased region" description="Basic and acidic residues" evidence="1">
    <location>
        <begin position="405"/>
        <end position="428"/>
    </location>
</feature>
<evidence type="ECO:0000256" key="1">
    <source>
        <dbReference type="SAM" id="MobiDB-lite"/>
    </source>
</evidence>
<evidence type="ECO:0000313" key="3">
    <source>
        <dbReference type="Proteomes" id="UP000832041"/>
    </source>
</evidence>
<dbReference type="EMBL" id="CP051627">
    <property type="protein sequence ID" value="UPT22846.1"/>
    <property type="molecule type" value="Genomic_DNA"/>
</dbReference>